<keyword evidence="5" id="KW-0723">Serine/threonine-protein kinase</keyword>
<keyword evidence="3 4" id="KW-0067">ATP-binding</keyword>
<evidence type="ECO:0000256" key="5">
    <source>
        <dbReference type="RuleBase" id="RU000304"/>
    </source>
</evidence>
<dbReference type="PROSITE" id="PS00108">
    <property type="entry name" value="PROTEIN_KINASE_ST"/>
    <property type="match status" value="1"/>
</dbReference>
<dbReference type="AlphaFoldDB" id="A0A1J4K3B7"/>
<dbReference type="Pfam" id="PF00069">
    <property type="entry name" value="Pkinase"/>
    <property type="match status" value="1"/>
</dbReference>
<dbReference type="GO" id="GO:0004674">
    <property type="term" value="F:protein serine/threonine kinase activity"/>
    <property type="evidence" value="ECO:0007669"/>
    <property type="project" value="UniProtKB-KW"/>
</dbReference>
<evidence type="ECO:0000256" key="3">
    <source>
        <dbReference type="ARBA" id="ARBA00022840"/>
    </source>
</evidence>
<evidence type="ECO:0000259" key="6">
    <source>
        <dbReference type="PROSITE" id="PS50011"/>
    </source>
</evidence>
<dbReference type="InterPro" id="IPR017441">
    <property type="entry name" value="Protein_kinase_ATP_BS"/>
</dbReference>
<comment type="similarity">
    <text evidence="5">Belongs to the protein kinase superfamily.</text>
</comment>
<sequence length="337" mass="39447">MNLRNEFPIGKIINNRYCILRTLGKGGFGDIYQVEDRNTHKKYALKTEYLNAEKQALKNEIEMLNNLKNPFIPKIYFSDENSECRFCVMNVFGPSLADCKKLSRHCYLPSHYVLLIASETLYILESLHKQGIVHRDIKPSNFLLRPHNKIPLCLIDFGLSGYYLTNSKKIIENANGKFIGTKKYASIFTHQKNQQTPRDDLHSWLYMIADLSLKKLPWSREKDSDEVLSIKKQTTASELCKNLPSRCIDLFRVVNDLEYGEIPDYKRLYSIIEEAKQQNSSEYCGDEWKCLWELDMEKSELVNREPGDEKYDKFDPLNPHKNYPTVSFERKNKCNIM</sequence>
<evidence type="ECO:0000256" key="1">
    <source>
        <dbReference type="ARBA" id="ARBA00012513"/>
    </source>
</evidence>
<dbReference type="Gene3D" id="1.10.510.10">
    <property type="entry name" value="Transferase(Phosphotransferase) domain 1"/>
    <property type="match status" value="1"/>
</dbReference>
<evidence type="ECO:0000256" key="2">
    <source>
        <dbReference type="ARBA" id="ARBA00022741"/>
    </source>
</evidence>
<evidence type="ECO:0000313" key="7">
    <source>
        <dbReference type="EMBL" id="OHT03989.1"/>
    </source>
</evidence>
<organism evidence="7 8">
    <name type="scientific">Tritrichomonas foetus</name>
    <dbReference type="NCBI Taxonomy" id="1144522"/>
    <lineage>
        <taxon>Eukaryota</taxon>
        <taxon>Metamonada</taxon>
        <taxon>Parabasalia</taxon>
        <taxon>Tritrichomonadida</taxon>
        <taxon>Tritrichomonadidae</taxon>
        <taxon>Tritrichomonas</taxon>
    </lineage>
</organism>
<dbReference type="SUPFAM" id="SSF56112">
    <property type="entry name" value="Protein kinase-like (PK-like)"/>
    <property type="match status" value="1"/>
</dbReference>
<accession>A0A1J4K3B7</accession>
<dbReference type="InterPro" id="IPR050235">
    <property type="entry name" value="CK1_Ser-Thr_kinase"/>
</dbReference>
<comment type="caution">
    <text evidence="7">The sequence shown here is derived from an EMBL/GenBank/DDBJ whole genome shotgun (WGS) entry which is preliminary data.</text>
</comment>
<keyword evidence="7" id="KW-0418">Kinase</keyword>
<dbReference type="EMBL" id="MLAK01000809">
    <property type="protein sequence ID" value="OHT03989.1"/>
    <property type="molecule type" value="Genomic_DNA"/>
</dbReference>
<dbReference type="GeneID" id="94840966"/>
<dbReference type="PROSITE" id="PS00107">
    <property type="entry name" value="PROTEIN_KINASE_ATP"/>
    <property type="match status" value="1"/>
</dbReference>
<dbReference type="GO" id="GO:0005524">
    <property type="term" value="F:ATP binding"/>
    <property type="evidence" value="ECO:0007669"/>
    <property type="project" value="UniProtKB-UniRule"/>
</dbReference>
<feature type="binding site" evidence="4">
    <location>
        <position position="46"/>
    </location>
    <ligand>
        <name>ATP</name>
        <dbReference type="ChEBI" id="CHEBI:30616"/>
    </ligand>
</feature>
<evidence type="ECO:0000256" key="4">
    <source>
        <dbReference type="PROSITE-ProRule" id="PRU10141"/>
    </source>
</evidence>
<dbReference type="InterPro" id="IPR008271">
    <property type="entry name" value="Ser/Thr_kinase_AS"/>
</dbReference>
<dbReference type="SMART" id="SM00220">
    <property type="entry name" value="S_TKc"/>
    <property type="match status" value="1"/>
</dbReference>
<keyword evidence="2 4" id="KW-0547">Nucleotide-binding</keyword>
<keyword evidence="8" id="KW-1185">Reference proteome</keyword>
<dbReference type="InterPro" id="IPR011009">
    <property type="entry name" value="Kinase-like_dom_sf"/>
</dbReference>
<proteinExistence type="inferred from homology"/>
<reference evidence="7" key="1">
    <citation type="submission" date="2016-10" db="EMBL/GenBank/DDBJ databases">
        <authorList>
            <person name="Benchimol M."/>
            <person name="Almeida L.G."/>
            <person name="Vasconcelos A.T."/>
            <person name="Perreira-Neves A."/>
            <person name="Rosa I.A."/>
            <person name="Tasca T."/>
            <person name="Bogo M.R."/>
            <person name="de Souza W."/>
        </authorList>
    </citation>
    <scope>NUCLEOTIDE SEQUENCE [LARGE SCALE GENOMIC DNA]</scope>
    <source>
        <strain evidence="7">K</strain>
    </source>
</reference>
<name>A0A1J4K3B7_9EUKA</name>
<dbReference type="OrthoDB" id="5979581at2759"/>
<dbReference type="InterPro" id="IPR000719">
    <property type="entry name" value="Prot_kinase_dom"/>
</dbReference>
<gene>
    <name evidence="7" type="ORF">TRFO_28579</name>
</gene>
<dbReference type="VEuPathDB" id="TrichDB:TRFO_28579"/>
<dbReference type="PROSITE" id="PS50011">
    <property type="entry name" value="PROTEIN_KINASE_DOM"/>
    <property type="match status" value="1"/>
</dbReference>
<feature type="domain" description="Protein kinase" evidence="6">
    <location>
        <begin position="17"/>
        <end position="268"/>
    </location>
</feature>
<evidence type="ECO:0000313" key="8">
    <source>
        <dbReference type="Proteomes" id="UP000179807"/>
    </source>
</evidence>
<dbReference type="Proteomes" id="UP000179807">
    <property type="component" value="Unassembled WGS sequence"/>
</dbReference>
<dbReference type="RefSeq" id="XP_068357125.1">
    <property type="nucleotide sequence ID" value="XM_068506262.1"/>
</dbReference>
<protein>
    <recommendedName>
        <fullName evidence="1">non-specific serine/threonine protein kinase</fullName>
        <ecNumber evidence="1">2.7.11.1</ecNumber>
    </recommendedName>
</protein>
<keyword evidence="7" id="KW-0808">Transferase</keyword>
<dbReference type="EC" id="2.7.11.1" evidence="1"/>
<dbReference type="PANTHER" id="PTHR11909">
    <property type="entry name" value="CASEIN KINASE-RELATED"/>
    <property type="match status" value="1"/>
</dbReference>